<name>A0A7G6E380_THEFR</name>
<feature type="transmembrane region" description="Helical" evidence="7">
    <location>
        <begin position="333"/>
        <end position="357"/>
    </location>
</feature>
<feature type="transmembrane region" description="Helical" evidence="7">
    <location>
        <begin position="143"/>
        <end position="164"/>
    </location>
</feature>
<evidence type="ECO:0000256" key="6">
    <source>
        <dbReference type="ARBA" id="ARBA00023136"/>
    </source>
</evidence>
<comment type="similarity">
    <text evidence="2">Belongs to the UPF0324 family.</text>
</comment>
<feature type="transmembrane region" description="Helical" evidence="7">
    <location>
        <begin position="239"/>
        <end position="256"/>
    </location>
</feature>
<dbReference type="PANTHER" id="PTHR30106">
    <property type="entry name" value="INNER MEMBRANE PROTEIN YEIH-RELATED"/>
    <property type="match status" value="1"/>
</dbReference>
<organism evidence="8 9">
    <name type="scientific">Thermanaerosceptrum fracticalcis</name>
    <dbReference type="NCBI Taxonomy" id="1712410"/>
    <lineage>
        <taxon>Bacteria</taxon>
        <taxon>Bacillati</taxon>
        <taxon>Bacillota</taxon>
        <taxon>Clostridia</taxon>
        <taxon>Eubacteriales</taxon>
        <taxon>Peptococcaceae</taxon>
        <taxon>Thermanaerosceptrum</taxon>
    </lineage>
</organism>
<gene>
    <name evidence="8" type="ORF">BR63_09555</name>
</gene>
<evidence type="ECO:0000256" key="7">
    <source>
        <dbReference type="SAM" id="Phobius"/>
    </source>
</evidence>
<dbReference type="GO" id="GO:0005886">
    <property type="term" value="C:plasma membrane"/>
    <property type="evidence" value="ECO:0007669"/>
    <property type="project" value="UniProtKB-SubCell"/>
</dbReference>
<evidence type="ECO:0000256" key="4">
    <source>
        <dbReference type="ARBA" id="ARBA00022692"/>
    </source>
</evidence>
<proteinExistence type="inferred from homology"/>
<dbReference type="RefSeq" id="WP_051965716.1">
    <property type="nucleotide sequence ID" value="NZ_CP045798.1"/>
</dbReference>
<keyword evidence="9" id="KW-1185">Reference proteome</keyword>
<dbReference type="AlphaFoldDB" id="A0A7G6E380"/>
<keyword evidence="6 7" id="KW-0472">Membrane</keyword>
<evidence type="ECO:0000256" key="2">
    <source>
        <dbReference type="ARBA" id="ARBA00007977"/>
    </source>
</evidence>
<accession>A0A7G6E380</accession>
<protein>
    <submittedName>
        <fullName evidence="8">Putative sulfate exporter family transporter</fullName>
    </submittedName>
</protein>
<feature type="transmembrane region" description="Helical" evidence="7">
    <location>
        <begin position="276"/>
        <end position="294"/>
    </location>
</feature>
<dbReference type="Pfam" id="PF03601">
    <property type="entry name" value="Cons_hypoth698"/>
    <property type="match status" value="1"/>
</dbReference>
<keyword evidence="4 7" id="KW-0812">Transmembrane</keyword>
<feature type="transmembrane region" description="Helical" evidence="7">
    <location>
        <begin position="17"/>
        <end position="37"/>
    </location>
</feature>
<evidence type="ECO:0000256" key="5">
    <source>
        <dbReference type="ARBA" id="ARBA00022989"/>
    </source>
</evidence>
<feature type="transmembrane region" description="Helical" evidence="7">
    <location>
        <begin position="170"/>
        <end position="192"/>
    </location>
</feature>
<dbReference type="PANTHER" id="PTHR30106:SF1">
    <property type="entry name" value="UPF0324 MEMBRANE PROTEIN FN0533"/>
    <property type="match status" value="1"/>
</dbReference>
<reference evidence="8 9" key="1">
    <citation type="journal article" date="2019" name="Front. Microbiol.">
        <title>Thermoanaerosceptrum fracticalcis gen. nov. sp. nov., a Novel Fumarate-Fermenting Microorganism From a Deep Fractured Carbonate Aquifer of the US Great Basin.</title>
        <authorList>
            <person name="Hamilton-Brehm S.D."/>
            <person name="Stewart L.E."/>
            <person name="Zavarin M."/>
            <person name="Caldwell M."/>
            <person name="Lawson P.A."/>
            <person name="Onstott T.C."/>
            <person name="Grzymski J."/>
            <person name="Neveux I."/>
            <person name="Lollar B.S."/>
            <person name="Russell C.E."/>
            <person name="Moser D.P."/>
        </authorList>
    </citation>
    <scope>NUCLEOTIDE SEQUENCE [LARGE SCALE GENOMIC DNA]</scope>
    <source>
        <strain evidence="8 9">DRI-13</strain>
    </source>
</reference>
<evidence type="ECO:0000256" key="3">
    <source>
        <dbReference type="ARBA" id="ARBA00022475"/>
    </source>
</evidence>
<feature type="transmembrane region" description="Helical" evidence="7">
    <location>
        <begin position="112"/>
        <end position="131"/>
    </location>
</feature>
<evidence type="ECO:0000313" key="8">
    <source>
        <dbReference type="EMBL" id="QNB46534.1"/>
    </source>
</evidence>
<feature type="transmembrane region" description="Helical" evidence="7">
    <location>
        <begin position="57"/>
        <end position="75"/>
    </location>
</feature>
<dbReference type="InterPro" id="IPR018383">
    <property type="entry name" value="UPF0324_pro"/>
</dbReference>
<dbReference type="OrthoDB" id="9766798at2"/>
<comment type="subcellular location">
    <subcellularLocation>
        <location evidence="1">Cell membrane</location>
        <topology evidence="1">Multi-pass membrane protein</topology>
    </subcellularLocation>
</comment>
<feature type="transmembrane region" description="Helical" evidence="7">
    <location>
        <begin position="87"/>
        <end position="106"/>
    </location>
</feature>
<dbReference type="KEGG" id="tfr:BR63_09555"/>
<feature type="transmembrane region" description="Helical" evidence="7">
    <location>
        <begin position="306"/>
        <end position="327"/>
    </location>
</feature>
<dbReference type="EMBL" id="CP045798">
    <property type="protein sequence ID" value="QNB46534.1"/>
    <property type="molecule type" value="Genomic_DNA"/>
</dbReference>
<dbReference type="Proteomes" id="UP000515847">
    <property type="component" value="Chromosome"/>
</dbReference>
<evidence type="ECO:0000256" key="1">
    <source>
        <dbReference type="ARBA" id="ARBA00004651"/>
    </source>
</evidence>
<keyword evidence="3" id="KW-1003">Cell membrane</keyword>
<keyword evidence="5 7" id="KW-1133">Transmembrane helix</keyword>
<evidence type="ECO:0000313" key="9">
    <source>
        <dbReference type="Proteomes" id="UP000515847"/>
    </source>
</evidence>
<sequence>MNMQAEKAPQQKASPNYAGIIIGLIVIALLAYTTNWLSHNSAKIVGKDFSKALEYPLWAALLGLIANAVVTSTGTKEMIKPAIRTELFLKTGLVLMGASVNLGVIVSIGSKGIIQGLIMITCVFFFTWWLCDRFGISESMKAVMATAISICGVSAAIAAAGSVLAKKEELAYVTALVIFTALPLMVLMPWLANVLGLAPEVAGAWFGGNIDTSAAVVGAGTIHGEATAKIAAVIKMTQNALIGFVAFALAFYFTTVVEKGGQKPSASVIWERFPKFVLGFIFTSIVASMGFFDKGDLTAIKNLQQWAFNLAFVCIGLELTFVDFKHLGGKPTYVFLIATVFNTLLALLVSYILFGVLA</sequence>